<dbReference type="PROSITE" id="PS51352">
    <property type="entry name" value="THIOREDOXIN_2"/>
    <property type="match status" value="1"/>
</dbReference>
<dbReference type="Gene3D" id="3.40.30.10">
    <property type="entry name" value="Glutaredoxin"/>
    <property type="match status" value="1"/>
</dbReference>
<evidence type="ECO:0000256" key="3">
    <source>
        <dbReference type="PIRSR" id="PIRSR603782-1"/>
    </source>
</evidence>
<dbReference type="CDD" id="cd02968">
    <property type="entry name" value="SCO"/>
    <property type="match status" value="1"/>
</dbReference>
<evidence type="ECO:0000313" key="9">
    <source>
        <dbReference type="Proteomes" id="UP000596827"/>
    </source>
</evidence>
<evidence type="ECO:0000256" key="4">
    <source>
        <dbReference type="PIRSR" id="PIRSR603782-2"/>
    </source>
</evidence>
<feature type="chain" id="PRO_5036997373" evidence="6">
    <location>
        <begin position="25"/>
        <end position="278"/>
    </location>
</feature>
<accession>A0A923S652</accession>
<comment type="caution">
    <text evidence="8">The sequence shown here is derived from an EMBL/GenBank/DDBJ whole genome shotgun (WGS) entry which is preliminary data.</text>
</comment>
<keyword evidence="9" id="KW-1185">Reference proteome</keyword>
<keyword evidence="6" id="KW-0732">Signal</keyword>
<dbReference type="PANTHER" id="PTHR12151">
    <property type="entry name" value="ELECTRON TRANSPORT PROTIN SCO1/SENC FAMILY MEMBER"/>
    <property type="match status" value="1"/>
</dbReference>
<dbReference type="InterPro" id="IPR003782">
    <property type="entry name" value="SCO1/SenC"/>
</dbReference>
<dbReference type="InterPro" id="IPR036249">
    <property type="entry name" value="Thioredoxin-like_sf"/>
</dbReference>
<keyword evidence="2 3" id="KW-0186">Copper</keyword>
<dbReference type="InterPro" id="IPR013766">
    <property type="entry name" value="Thioredoxin_domain"/>
</dbReference>
<comment type="similarity">
    <text evidence="1">Belongs to the SCO1/2 family.</text>
</comment>
<evidence type="ECO:0000259" key="7">
    <source>
        <dbReference type="PROSITE" id="PS51352"/>
    </source>
</evidence>
<evidence type="ECO:0000256" key="2">
    <source>
        <dbReference type="ARBA" id="ARBA00023008"/>
    </source>
</evidence>
<dbReference type="EMBL" id="JACORU010000023">
    <property type="protein sequence ID" value="MBC5768698.1"/>
    <property type="molecule type" value="Genomic_DNA"/>
</dbReference>
<feature type="binding site" evidence="3">
    <location>
        <position position="167"/>
    </location>
    <ligand>
        <name>Cu cation</name>
        <dbReference type="ChEBI" id="CHEBI:23378"/>
    </ligand>
</feature>
<feature type="binding site" evidence="3">
    <location>
        <position position="83"/>
    </location>
    <ligand>
        <name>Cu cation</name>
        <dbReference type="ChEBI" id="CHEBI:23378"/>
    </ligand>
</feature>
<evidence type="ECO:0000256" key="1">
    <source>
        <dbReference type="ARBA" id="ARBA00010996"/>
    </source>
</evidence>
<feature type="domain" description="Thioredoxin" evidence="7">
    <location>
        <begin position="41"/>
        <end position="203"/>
    </location>
</feature>
<feature type="signal peptide" evidence="6">
    <location>
        <begin position="1"/>
        <end position="24"/>
    </location>
</feature>
<name>A0A923S652_9BURK</name>
<evidence type="ECO:0000256" key="5">
    <source>
        <dbReference type="SAM" id="Phobius"/>
    </source>
</evidence>
<dbReference type="PANTHER" id="PTHR12151:SF25">
    <property type="entry name" value="LINALOOL DEHYDRATASE_ISOMERASE DOMAIN-CONTAINING PROTEIN"/>
    <property type="match status" value="1"/>
</dbReference>
<organism evidence="8 9">
    <name type="scientific">Ramlibacter albus</name>
    <dbReference type="NCBI Taxonomy" id="2079448"/>
    <lineage>
        <taxon>Bacteria</taxon>
        <taxon>Pseudomonadati</taxon>
        <taxon>Pseudomonadota</taxon>
        <taxon>Betaproteobacteria</taxon>
        <taxon>Burkholderiales</taxon>
        <taxon>Comamonadaceae</taxon>
        <taxon>Ramlibacter</taxon>
    </lineage>
</organism>
<dbReference type="AlphaFoldDB" id="A0A923S652"/>
<feature type="binding site" evidence="3">
    <location>
        <position position="79"/>
    </location>
    <ligand>
        <name>Cu cation</name>
        <dbReference type="ChEBI" id="CHEBI:23378"/>
    </ligand>
</feature>
<proteinExistence type="inferred from homology"/>
<keyword evidence="5" id="KW-0472">Membrane</keyword>
<protein>
    <submittedName>
        <fullName evidence="8">SCO family protein</fullName>
    </submittedName>
</protein>
<evidence type="ECO:0000256" key="6">
    <source>
        <dbReference type="SAM" id="SignalP"/>
    </source>
</evidence>
<dbReference type="SUPFAM" id="SSF52833">
    <property type="entry name" value="Thioredoxin-like"/>
    <property type="match status" value="1"/>
</dbReference>
<reference evidence="8" key="1">
    <citation type="submission" date="2020-08" db="EMBL/GenBank/DDBJ databases">
        <title>Ramlibacter sp. GTP1 16S ribosomal RNA gene genome sequencing and assembly.</title>
        <authorList>
            <person name="Kang M."/>
        </authorList>
    </citation>
    <scope>NUCLEOTIDE SEQUENCE</scope>
    <source>
        <strain evidence="8">GTP1</strain>
    </source>
</reference>
<evidence type="ECO:0000313" key="8">
    <source>
        <dbReference type="EMBL" id="MBC5768698.1"/>
    </source>
</evidence>
<keyword evidence="5" id="KW-0812">Transmembrane</keyword>
<feature type="disulfide bond" description="Redox-active" evidence="4">
    <location>
        <begin position="79"/>
        <end position="83"/>
    </location>
</feature>
<sequence>MRCWGSCMRWLWVVLSCAVAGVHAQQVDALDARDAMRASQAAVGRTVGAHTLLDREGRPVPLAKYRGKPLLVSFIYTGCFQVCPTATRSLDESVAALQARFGPDAFAVASIGFNQPADSPQAMKAFAAQQRIARPGWDFLSAPAAGVARLAEDFGFRYAATPAGFDHVLQVTVVDADGRIVRQVYGDKGSTTELAEALGQLATGAPLASPGAIDALIEQVRILCTVYDPKTGTYRVDYGLALEVAGGVTFILFFLLYMLNEWRVRRRERRHGRGTATV</sequence>
<gene>
    <name evidence="8" type="ORF">H8R02_29830</name>
</gene>
<keyword evidence="3" id="KW-0479">Metal-binding</keyword>
<keyword evidence="5" id="KW-1133">Transmembrane helix</keyword>
<dbReference type="Pfam" id="PF02630">
    <property type="entry name" value="SCO1-SenC"/>
    <property type="match status" value="1"/>
</dbReference>
<keyword evidence="4" id="KW-1015">Disulfide bond</keyword>
<dbReference type="Proteomes" id="UP000596827">
    <property type="component" value="Unassembled WGS sequence"/>
</dbReference>
<feature type="transmembrane region" description="Helical" evidence="5">
    <location>
        <begin position="238"/>
        <end position="259"/>
    </location>
</feature>
<dbReference type="GO" id="GO:0046872">
    <property type="term" value="F:metal ion binding"/>
    <property type="evidence" value="ECO:0007669"/>
    <property type="project" value="UniProtKB-KW"/>
</dbReference>